<dbReference type="PANTHER" id="PTHR31225">
    <property type="entry name" value="OS04G0344100 PROTEIN-RELATED"/>
    <property type="match status" value="1"/>
</dbReference>
<dbReference type="Proteomes" id="UP001515500">
    <property type="component" value="Unplaced"/>
</dbReference>
<gene>
    <name evidence="8" type="primary">LOC120255274</name>
</gene>
<dbReference type="Gene3D" id="1.10.600.10">
    <property type="entry name" value="Farnesyl Diphosphate Synthase"/>
    <property type="match status" value="2"/>
</dbReference>
<dbReference type="GO" id="GO:0010333">
    <property type="term" value="F:terpene synthase activity"/>
    <property type="evidence" value="ECO:0007669"/>
    <property type="project" value="InterPro"/>
</dbReference>
<dbReference type="Pfam" id="PF03936">
    <property type="entry name" value="Terpene_synth_C"/>
    <property type="match status" value="1"/>
</dbReference>
<evidence type="ECO:0000313" key="8">
    <source>
        <dbReference type="RefSeq" id="XP_039119067.1"/>
    </source>
</evidence>
<proteinExistence type="predicted"/>
<dbReference type="InterPro" id="IPR050148">
    <property type="entry name" value="Terpene_synthase-like"/>
</dbReference>
<evidence type="ECO:0000256" key="3">
    <source>
        <dbReference type="ARBA" id="ARBA00022842"/>
    </source>
</evidence>
<keyword evidence="4" id="KW-0456">Lyase</keyword>
<evidence type="ECO:0000256" key="4">
    <source>
        <dbReference type="ARBA" id="ARBA00023239"/>
    </source>
</evidence>
<keyword evidence="3" id="KW-0460">Magnesium</keyword>
<dbReference type="GeneID" id="120255274"/>
<evidence type="ECO:0000256" key="1">
    <source>
        <dbReference type="ARBA" id="ARBA00001946"/>
    </source>
</evidence>
<name>A0AB40AW52_DIOCR</name>
<accession>A0AB40AW52</accession>
<evidence type="ECO:0000259" key="6">
    <source>
        <dbReference type="Pfam" id="PF03936"/>
    </source>
</evidence>
<evidence type="ECO:0000259" key="5">
    <source>
        <dbReference type="Pfam" id="PF01397"/>
    </source>
</evidence>
<dbReference type="InterPro" id="IPR008930">
    <property type="entry name" value="Terpenoid_cyclase/PrenylTrfase"/>
</dbReference>
<keyword evidence="7" id="KW-1185">Reference proteome</keyword>
<dbReference type="GO" id="GO:0016114">
    <property type="term" value="P:terpenoid biosynthetic process"/>
    <property type="evidence" value="ECO:0007669"/>
    <property type="project" value="InterPro"/>
</dbReference>
<evidence type="ECO:0000313" key="7">
    <source>
        <dbReference type="Proteomes" id="UP001515500"/>
    </source>
</evidence>
<protein>
    <submittedName>
        <fullName evidence="8">S-(+)-linalool synthase, chloroplastic-like isoform X3</fullName>
    </submittedName>
</protein>
<reference evidence="8" key="1">
    <citation type="submission" date="2025-08" db="UniProtKB">
        <authorList>
            <consortium name="RefSeq"/>
        </authorList>
    </citation>
    <scope>IDENTIFICATION</scope>
</reference>
<evidence type="ECO:0000256" key="2">
    <source>
        <dbReference type="ARBA" id="ARBA00022723"/>
    </source>
</evidence>
<dbReference type="InterPro" id="IPR036965">
    <property type="entry name" value="Terpene_synth_N_sf"/>
</dbReference>
<feature type="domain" description="Terpene synthase metal-binding" evidence="6">
    <location>
        <begin position="208"/>
        <end position="292"/>
    </location>
</feature>
<dbReference type="AlphaFoldDB" id="A0AB40AW52"/>
<dbReference type="Pfam" id="PF01397">
    <property type="entry name" value="Terpene_synth"/>
    <property type="match status" value="1"/>
</dbReference>
<sequence length="386" mass="45248">MVRDMLFSKEDNKTPLQSMVLIDTLQHMGLDHLFKEEIGSTLSSIYDNCAHQTHHGHNLFESSLFFRLFREHGHSVSPKMLKKFIDKNGEFKLALSKDIKGLMSLYEASHLNIGEDILRKGKEFSSKHLWDSIDWLDNKSANQVKETLEHPYHMSIQRYKARRCISMHQDDHENGCKDVVLFELAKYEFNIVQLLHQRELNAILSWWKKIGLAQELIFVRDQPLKWYMGPLTMVPQPHHSKCRIELTKAIAFIYIIDDIFDVYGTLDELSLFTQAINKWDISAIDNLPNYMKDENQKGFDGSYLELYMKEHQDCTAKEAREHVMLMISRTWDALNKESFTQSSFPKPLINATLNLARMVRVTYSYDDNHHLPMLDDFVFSLLHHPL</sequence>
<dbReference type="InterPro" id="IPR008949">
    <property type="entry name" value="Isoprenoid_synthase_dom_sf"/>
</dbReference>
<feature type="domain" description="Terpene synthase N-terminal" evidence="5">
    <location>
        <begin position="2"/>
        <end position="147"/>
    </location>
</feature>
<dbReference type="InterPro" id="IPR005630">
    <property type="entry name" value="Terpene_synthase_metal-bd"/>
</dbReference>
<dbReference type="PANTHER" id="PTHR31225:SF0">
    <property type="entry name" value="S-(+)-LINALOOL SYNTHASE, CHLOROPLASTIC"/>
    <property type="match status" value="1"/>
</dbReference>
<comment type="cofactor">
    <cofactor evidence="1">
        <name>Mg(2+)</name>
        <dbReference type="ChEBI" id="CHEBI:18420"/>
    </cofactor>
</comment>
<dbReference type="RefSeq" id="XP_039119067.1">
    <property type="nucleotide sequence ID" value="XM_039263133.1"/>
</dbReference>
<keyword evidence="2" id="KW-0479">Metal-binding</keyword>
<dbReference type="InterPro" id="IPR001906">
    <property type="entry name" value="Terpene_synth_N"/>
</dbReference>
<dbReference type="SUPFAM" id="SSF48239">
    <property type="entry name" value="Terpenoid cyclases/Protein prenyltransferases"/>
    <property type="match status" value="1"/>
</dbReference>
<dbReference type="SUPFAM" id="SSF48576">
    <property type="entry name" value="Terpenoid synthases"/>
    <property type="match status" value="2"/>
</dbReference>
<dbReference type="Gene3D" id="1.50.10.130">
    <property type="entry name" value="Terpene synthase, N-terminal domain"/>
    <property type="match status" value="1"/>
</dbReference>
<dbReference type="GO" id="GO:0000287">
    <property type="term" value="F:magnesium ion binding"/>
    <property type="evidence" value="ECO:0007669"/>
    <property type="project" value="InterPro"/>
</dbReference>
<organism evidence="7 8">
    <name type="scientific">Dioscorea cayennensis subsp. rotundata</name>
    <name type="common">White Guinea yam</name>
    <name type="synonym">Dioscorea rotundata</name>
    <dbReference type="NCBI Taxonomy" id="55577"/>
    <lineage>
        <taxon>Eukaryota</taxon>
        <taxon>Viridiplantae</taxon>
        <taxon>Streptophyta</taxon>
        <taxon>Embryophyta</taxon>
        <taxon>Tracheophyta</taxon>
        <taxon>Spermatophyta</taxon>
        <taxon>Magnoliopsida</taxon>
        <taxon>Liliopsida</taxon>
        <taxon>Dioscoreales</taxon>
        <taxon>Dioscoreaceae</taxon>
        <taxon>Dioscorea</taxon>
    </lineage>
</organism>